<sequence length="97" mass="11537">MDLQFSVDACGKNYPTLKKLKGLFNQLYAYAIKNDICNKDYSEFVDLNRYKDKHPNKCDRNKFTKDQIARLWKLAEDPYYPDRVDADRASVRTPYFL</sequence>
<gene>
    <name evidence="1" type="ORF">MM59RIKEN_18060</name>
</gene>
<dbReference type="AlphaFoldDB" id="A0A810QDW8"/>
<reference evidence="1" key="1">
    <citation type="submission" date="2020-09" db="EMBL/GenBank/DDBJ databases">
        <title>New species isolated from human feces.</title>
        <authorList>
            <person name="Kitahara M."/>
            <person name="Shigeno Y."/>
            <person name="Shime M."/>
            <person name="Matsumoto Y."/>
            <person name="Nakamura S."/>
            <person name="Motooka D."/>
            <person name="Fukuoka S."/>
            <person name="Nishikawa H."/>
            <person name="Benno Y."/>
        </authorList>
    </citation>
    <scope>NUCLEOTIDE SEQUENCE</scope>
    <source>
        <strain evidence="1">MM59</strain>
    </source>
</reference>
<protein>
    <submittedName>
        <fullName evidence="1">Uncharacterized protein</fullName>
    </submittedName>
</protein>
<dbReference type="KEGG" id="pfaa:MM59RIKEN_18060"/>
<organism evidence="1 2">
    <name type="scientific">Pusillibacter faecalis</name>
    <dbReference type="NCBI Taxonomy" id="2714358"/>
    <lineage>
        <taxon>Bacteria</taxon>
        <taxon>Bacillati</taxon>
        <taxon>Bacillota</taxon>
        <taxon>Clostridia</taxon>
        <taxon>Eubacteriales</taxon>
        <taxon>Oscillospiraceae</taxon>
        <taxon>Pusillibacter</taxon>
    </lineage>
</organism>
<dbReference type="RefSeq" id="WP_213543160.1">
    <property type="nucleotide sequence ID" value="NZ_AP023420.1"/>
</dbReference>
<evidence type="ECO:0000313" key="1">
    <source>
        <dbReference type="EMBL" id="BCK84487.1"/>
    </source>
</evidence>
<name>A0A810QDW8_9FIRM</name>
<proteinExistence type="predicted"/>
<accession>A0A810QDW8</accession>
<dbReference type="EMBL" id="AP023420">
    <property type="protein sequence ID" value="BCK84487.1"/>
    <property type="molecule type" value="Genomic_DNA"/>
</dbReference>
<keyword evidence="2" id="KW-1185">Reference proteome</keyword>
<dbReference type="Proteomes" id="UP000679848">
    <property type="component" value="Chromosome"/>
</dbReference>
<evidence type="ECO:0000313" key="2">
    <source>
        <dbReference type="Proteomes" id="UP000679848"/>
    </source>
</evidence>